<protein>
    <recommendedName>
        <fullName evidence="5 14">Cytidine deaminase</fullName>
        <ecNumber evidence="4 14">3.5.4.5</ecNumber>
    </recommendedName>
    <alternativeName>
        <fullName evidence="9 14">Cytidine aminohydrolase</fullName>
    </alternativeName>
</protein>
<feature type="domain" description="CMP/dCMP-type deaminase" evidence="15">
    <location>
        <begin position="1"/>
        <end position="125"/>
    </location>
</feature>
<dbReference type="Pfam" id="PF00383">
    <property type="entry name" value="dCMP_cyt_deam_1"/>
    <property type="match status" value="1"/>
</dbReference>
<dbReference type="NCBIfam" id="NF004064">
    <property type="entry name" value="PRK05578.1"/>
    <property type="match status" value="1"/>
</dbReference>
<dbReference type="PROSITE" id="PS00903">
    <property type="entry name" value="CYT_DCMP_DEAMINASES_1"/>
    <property type="match status" value="1"/>
</dbReference>
<dbReference type="InterPro" id="IPR050202">
    <property type="entry name" value="Cyt/Deoxycyt_deaminase"/>
</dbReference>
<keyword evidence="8 13" id="KW-0862">Zinc</keyword>
<dbReference type="InterPro" id="IPR016193">
    <property type="entry name" value="Cytidine_deaminase-like"/>
</dbReference>
<evidence type="ECO:0000256" key="4">
    <source>
        <dbReference type="ARBA" id="ARBA00012783"/>
    </source>
</evidence>
<accession>A0A934S6Y6</accession>
<organism evidence="16 17">
    <name type="scientific">Luteolibacter pohnpeiensis</name>
    <dbReference type="NCBI Taxonomy" id="454153"/>
    <lineage>
        <taxon>Bacteria</taxon>
        <taxon>Pseudomonadati</taxon>
        <taxon>Verrucomicrobiota</taxon>
        <taxon>Verrucomicrobiia</taxon>
        <taxon>Verrucomicrobiales</taxon>
        <taxon>Verrucomicrobiaceae</taxon>
        <taxon>Luteolibacter</taxon>
    </lineage>
</organism>
<evidence type="ECO:0000256" key="14">
    <source>
        <dbReference type="RuleBase" id="RU364006"/>
    </source>
</evidence>
<dbReference type="CDD" id="cd01283">
    <property type="entry name" value="cytidine_deaminase"/>
    <property type="match status" value="1"/>
</dbReference>
<dbReference type="EC" id="3.5.4.5" evidence="4 14"/>
<evidence type="ECO:0000256" key="13">
    <source>
        <dbReference type="PIRSR" id="PIRSR606262-3"/>
    </source>
</evidence>
<comment type="cofactor">
    <cofactor evidence="1 13 14">
        <name>Zn(2+)</name>
        <dbReference type="ChEBI" id="CHEBI:29105"/>
    </cofactor>
</comment>
<evidence type="ECO:0000256" key="10">
    <source>
        <dbReference type="ARBA" id="ARBA00049252"/>
    </source>
</evidence>
<evidence type="ECO:0000313" key="16">
    <source>
        <dbReference type="EMBL" id="MBK1882329.1"/>
    </source>
</evidence>
<feature type="binding site" evidence="13">
    <location>
        <position position="86"/>
    </location>
    <ligand>
        <name>Zn(2+)</name>
        <dbReference type="ChEBI" id="CHEBI:29105"/>
        <note>catalytic</note>
    </ligand>
</feature>
<evidence type="ECO:0000256" key="11">
    <source>
        <dbReference type="ARBA" id="ARBA00049558"/>
    </source>
</evidence>
<reference evidence="16" key="1">
    <citation type="submission" date="2021-01" db="EMBL/GenBank/DDBJ databases">
        <title>Modified the classification status of verrucomicrobia.</title>
        <authorList>
            <person name="Feng X."/>
        </authorList>
    </citation>
    <scope>NUCLEOTIDE SEQUENCE</scope>
    <source>
        <strain evidence="16">KCTC 22041</strain>
    </source>
</reference>
<evidence type="ECO:0000256" key="9">
    <source>
        <dbReference type="ARBA" id="ARBA00032005"/>
    </source>
</evidence>
<dbReference type="EMBL" id="JAENIJ010000009">
    <property type="protein sequence ID" value="MBK1882329.1"/>
    <property type="molecule type" value="Genomic_DNA"/>
</dbReference>
<name>A0A934S6Y6_9BACT</name>
<dbReference type="PROSITE" id="PS51747">
    <property type="entry name" value="CYT_DCMP_DEAMINASES_2"/>
    <property type="match status" value="1"/>
</dbReference>
<dbReference type="InterPro" id="IPR002125">
    <property type="entry name" value="CMP_dCMP_dom"/>
</dbReference>
<evidence type="ECO:0000256" key="2">
    <source>
        <dbReference type="ARBA" id="ARBA00003949"/>
    </source>
</evidence>
<evidence type="ECO:0000256" key="8">
    <source>
        <dbReference type="ARBA" id="ARBA00022833"/>
    </source>
</evidence>
<comment type="catalytic activity">
    <reaction evidence="10 14">
        <text>2'-deoxycytidine + H2O + H(+) = 2'-deoxyuridine + NH4(+)</text>
        <dbReference type="Rhea" id="RHEA:13433"/>
        <dbReference type="ChEBI" id="CHEBI:15377"/>
        <dbReference type="ChEBI" id="CHEBI:15378"/>
        <dbReference type="ChEBI" id="CHEBI:15698"/>
        <dbReference type="ChEBI" id="CHEBI:16450"/>
        <dbReference type="ChEBI" id="CHEBI:28938"/>
        <dbReference type="EC" id="3.5.4.5"/>
    </reaction>
</comment>
<feature type="binding site" evidence="13">
    <location>
        <position position="89"/>
    </location>
    <ligand>
        <name>Zn(2+)</name>
        <dbReference type="ChEBI" id="CHEBI:29105"/>
        <note>catalytic</note>
    </ligand>
</feature>
<evidence type="ECO:0000259" key="15">
    <source>
        <dbReference type="PROSITE" id="PS51747"/>
    </source>
</evidence>
<keyword evidence="7 14" id="KW-0378">Hydrolase</keyword>
<comment type="similarity">
    <text evidence="3 14">Belongs to the cytidine and deoxycytidylate deaminase family.</text>
</comment>
<keyword evidence="17" id="KW-1185">Reference proteome</keyword>
<proteinExistence type="inferred from homology"/>
<dbReference type="GO" id="GO:0072527">
    <property type="term" value="P:pyrimidine-containing compound metabolic process"/>
    <property type="evidence" value="ECO:0007669"/>
    <property type="project" value="UniProtKB-ARBA"/>
</dbReference>
<dbReference type="InterPro" id="IPR016192">
    <property type="entry name" value="APOBEC/CMP_deaminase_Zn-bd"/>
</dbReference>
<dbReference type="GO" id="GO:0008270">
    <property type="term" value="F:zinc ion binding"/>
    <property type="evidence" value="ECO:0007669"/>
    <property type="project" value="UniProtKB-UniRule"/>
</dbReference>
<feature type="active site" description="Proton donor" evidence="12">
    <location>
        <position position="55"/>
    </location>
</feature>
<gene>
    <name evidence="16" type="ORF">JIN85_07880</name>
</gene>
<evidence type="ECO:0000256" key="3">
    <source>
        <dbReference type="ARBA" id="ARBA00006576"/>
    </source>
</evidence>
<evidence type="ECO:0000256" key="7">
    <source>
        <dbReference type="ARBA" id="ARBA00022801"/>
    </source>
</evidence>
<dbReference type="GO" id="GO:0042802">
    <property type="term" value="F:identical protein binding"/>
    <property type="evidence" value="ECO:0007669"/>
    <property type="project" value="UniProtKB-ARBA"/>
</dbReference>
<dbReference type="Proteomes" id="UP000603141">
    <property type="component" value="Unassembled WGS sequence"/>
</dbReference>
<dbReference type="PANTHER" id="PTHR11644">
    <property type="entry name" value="CYTIDINE DEAMINASE"/>
    <property type="match status" value="1"/>
</dbReference>
<dbReference type="GO" id="GO:0055086">
    <property type="term" value="P:nucleobase-containing small molecule metabolic process"/>
    <property type="evidence" value="ECO:0007669"/>
    <property type="project" value="UniProtKB-ARBA"/>
</dbReference>
<keyword evidence="6 13" id="KW-0479">Metal-binding</keyword>
<evidence type="ECO:0000256" key="12">
    <source>
        <dbReference type="PIRSR" id="PIRSR606262-1"/>
    </source>
</evidence>
<dbReference type="NCBIfam" id="TIGR01354">
    <property type="entry name" value="cyt_deam_tetra"/>
    <property type="match status" value="1"/>
</dbReference>
<dbReference type="Gene3D" id="3.40.140.10">
    <property type="entry name" value="Cytidine Deaminase, domain 2"/>
    <property type="match status" value="1"/>
</dbReference>
<comment type="function">
    <text evidence="2 14">This enzyme scavenges exogenous and endogenous cytidine and 2'-deoxycytidine for UMP synthesis.</text>
</comment>
<sequence length="130" mass="14145">MDWTELAHHAWEARNHAYAPYSQFKVGAALQTKSGAIFVGCNVENLSFGLTNCAERVAIGNAIASGQREFEQIVVVADTEKPISPCGACRQVLAEFGVQRIVLIGKHGSEEFTLEQLLPRASTGILDRES</sequence>
<dbReference type="PANTHER" id="PTHR11644:SF2">
    <property type="entry name" value="CYTIDINE DEAMINASE"/>
    <property type="match status" value="1"/>
</dbReference>
<dbReference type="AlphaFoldDB" id="A0A934S6Y6"/>
<dbReference type="FunFam" id="3.40.140.10:FF:000008">
    <property type="entry name" value="Cytidine deaminase"/>
    <property type="match status" value="1"/>
</dbReference>
<evidence type="ECO:0000256" key="5">
    <source>
        <dbReference type="ARBA" id="ARBA00018266"/>
    </source>
</evidence>
<dbReference type="GO" id="GO:0005829">
    <property type="term" value="C:cytosol"/>
    <property type="evidence" value="ECO:0007669"/>
    <property type="project" value="TreeGrafter"/>
</dbReference>
<feature type="binding site" evidence="13">
    <location>
        <position position="53"/>
    </location>
    <ligand>
        <name>Zn(2+)</name>
        <dbReference type="ChEBI" id="CHEBI:29105"/>
        <note>catalytic</note>
    </ligand>
</feature>
<evidence type="ECO:0000256" key="1">
    <source>
        <dbReference type="ARBA" id="ARBA00001947"/>
    </source>
</evidence>
<dbReference type="InterPro" id="IPR006262">
    <property type="entry name" value="Cyt_deam_tetra"/>
</dbReference>
<dbReference type="RefSeq" id="WP_200269355.1">
    <property type="nucleotide sequence ID" value="NZ_JAENIJ010000009.1"/>
</dbReference>
<evidence type="ECO:0000313" key="17">
    <source>
        <dbReference type="Proteomes" id="UP000603141"/>
    </source>
</evidence>
<comment type="catalytic activity">
    <reaction evidence="11 14">
        <text>cytidine + H2O + H(+) = uridine + NH4(+)</text>
        <dbReference type="Rhea" id="RHEA:16069"/>
        <dbReference type="ChEBI" id="CHEBI:15377"/>
        <dbReference type="ChEBI" id="CHEBI:15378"/>
        <dbReference type="ChEBI" id="CHEBI:16704"/>
        <dbReference type="ChEBI" id="CHEBI:17562"/>
        <dbReference type="ChEBI" id="CHEBI:28938"/>
        <dbReference type="EC" id="3.5.4.5"/>
    </reaction>
</comment>
<dbReference type="GO" id="GO:0004126">
    <property type="term" value="F:cytidine deaminase activity"/>
    <property type="evidence" value="ECO:0007669"/>
    <property type="project" value="UniProtKB-UniRule"/>
</dbReference>
<evidence type="ECO:0000256" key="6">
    <source>
        <dbReference type="ARBA" id="ARBA00022723"/>
    </source>
</evidence>
<dbReference type="SUPFAM" id="SSF53927">
    <property type="entry name" value="Cytidine deaminase-like"/>
    <property type="match status" value="1"/>
</dbReference>
<comment type="caution">
    <text evidence="16">The sequence shown here is derived from an EMBL/GenBank/DDBJ whole genome shotgun (WGS) entry which is preliminary data.</text>
</comment>